<reference evidence="1" key="1">
    <citation type="journal article" date="2021" name="Nat. Microbiol.">
        <title>Cocultivation of an ultrasmall environmental parasitic bacterium with lytic ability against bacteria associated with wastewater foams.</title>
        <authorList>
            <person name="Batinovic S."/>
            <person name="Rose J.J.A."/>
            <person name="Ratcliffe J."/>
            <person name="Seviour R.J."/>
            <person name="Petrovski S."/>
        </authorList>
    </citation>
    <scope>NUCLEOTIDE SEQUENCE</scope>
    <source>
        <strain evidence="1">CON9</strain>
    </source>
</reference>
<protein>
    <submittedName>
        <fullName evidence="1">Uncharacterized protein</fullName>
    </submittedName>
</protein>
<proteinExistence type="predicted"/>
<gene>
    <name evidence="1" type="ORF">GII31_12250</name>
</gene>
<name>A0ABX6IIS7_9ACTN</name>
<sequence length="333" mass="36678">MTDDLAERLIDAQVAFSKRQLLDPGLFHTLVSDEVDLVLKEAAGLTLGEVVTPQMIKDTAVKFAIQMPLEGSIPELVGEIAGRLYRHSVNDHVRLDDVVDAKTFDELAAAVADLDVVRRVVREVIDSPVTIDVCVDVITHAMDRVVTRARSSGEAGIRARVGGTLAGLAVPVLPAIETGVEKITRSGASFVLRSAGEETDTALVESAHELWRNRSGEAVGRFRELVTADDVEDLVVVVFEFWKAFRDTDYFRTLLGEGVDHFFDKYGDTGLVDLIADLGIERDDLVEEAMRFGPPIIAHLNERGILDRILRRQFAPFYHSPEFRAALQGFAPS</sequence>
<keyword evidence="2" id="KW-1185">Reference proteome</keyword>
<accession>A0ABX6IIS7</accession>
<organism evidence="1 2">
    <name type="scientific">Gordonia pseudamarae</name>
    <dbReference type="NCBI Taxonomy" id="2831662"/>
    <lineage>
        <taxon>Bacteria</taxon>
        <taxon>Bacillati</taxon>
        <taxon>Actinomycetota</taxon>
        <taxon>Actinomycetes</taxon>
        <taxon>Mycobacteriales</taxon>
        <taxon>Gordoniaceae</taxon>
        <taxon>Gordonia</taxon>
    </lineage>
</organism>
<evidence type="ECO:0000313" key="1">
    <source>
        <dbReference type="EMBL" id="QHN35536.1"/>
    </source>
</evidence>
<dbReference type="Proteomes" id="UP001059836">
    <property type="component" value="Chromosome"/>
</dbReference>
<evidence type="ECO:0000313" key="2">
    <source>
        <dbReference type="Proteomes" id="UP001059836"/>
    </source>
</evidence>
<dbReference type="RefSeq" id="WP_213243433.1">
    <property type="nucleotide sequence ID" value="NZ_CP045806.1"/>
</dbReference>
<dbReference type="EMBL" id="CP045809">
    <property type="protein sequence ID" value="QHN35536.1"/>
    <property type="molecule type" value="Genomic_DNA"/>
</dbReference>